<sequence length="80" mass="8792">MADDAVIRMANQLAEECLAVQKETGEDRLFMEVGDVLGASSQTLEEAFLTAIRTRMAEQKGRAFLANKLKKHRAAAAQPE</sequence>
<dbReference type="RefSeq" id="WP_025062135.1">
    <property type="nucleotide sequence ID" value="NZ_RAQK01000002.1"/>
</dbReference>
<organism evidence="1 2">
    <name type="scientific">Sulfitobacter guttiformis</name>
    <dbReference type="NCBI Taxonomy" id="74349"/>
    <lineage>
        <taxon>Bacteria</taxon>
        <taxon>Pseudomonadati</taxon>
        <taxon>Pseudomonadota</taxon>
        <taxon>Alphaproteobacteria</taxon>
        <taxon>Rhodobacterales</taxon>
        <taxon>Roseobacteraceae</taxon>
        <taxon>Sulfitobacter</taxon>
    </lineage>
</organism>
<reference evidence="1 2" key="1">
    <citation type="submission" date="2018-09" db="EMBL/GenBank/DDBJ databases">
        <title>Genomic Encyclopedia of Archaeal and Bacterial Type Strains, Phase II (KMG-II): from individual species to whole genera.</title>
        <authorList>
            <person name="Goeker M."/>
        </authorList>
    </citation>
    <scope>NUCLEOTIDE SEQUENCE [LARGE SCALE GENOMIC DNA]</scope>
    <source>
        <strain evidence="1 2">DSM 11458</strain>
    </source>
</reference>
<keyword evidence="2" id="KW-1185">Reference proteome</keyword>
<dbReference type="STRING" id="1443111.Z949_1597"/>
<evidence type="ECO:0000313" key="2">
    <source>
        <dbReference type="Proteomes" id="UP000284407"/>
    </source>
</evidence>
<accession>A0A420DHY4</accession>
<name>A0A420DHY4_9RHOB</name>
<protein>
    <submittedName>
        <fullName evidence="1">Uncharacterized protein</fullName>
    </submittedName>
</protein>
<comment type="caution">
    <text evidence="1">The sequence shown here is derived from an EMBL/GenBank/DDBJ whole genome shotgun (WGS) entry which is preliminary data.</text>
</comment>
<proteinExistence type="predicted"/>
<dbReference type="Proteomes" id="UP000284407">
    <property type="component" value="Unassembled WGS sequence"/>
</dbReference>
<gene>
    <name evidence="1" type="ORF">C8N30_2922</name>
</gene>
<dbReference type="OrthoDB" id="7876148at2"/>
<dbReference type="AlphaFoldDB" id="A0A420DHY4"/>
<evidence type="ECO:0000313" key="1">
    <source>
        <dbReference type="EMBL" id="RKE93824.1"/>
    </source>
</evidence>
<dbReference type="EMBL" id="RAQK01000002">
    <property type="protein sequence ID" value="RKE93824.1"/>
    <property type="molecule type" value="Genomic_DNA"/>
</dbReference>